<evidence type="ECO:0000256" key="1">
    <source>
        <dbReference type="SAM" id="MobiDB-lite"/>
    </source>
</evidence>
<sequence length="204" mass="22972">MQQYHTGKSNLWSKMRSSTKQLSSSLAHLSLRTEHDGDSEESTLIHKALVAHYNKTGQPFPEWLGVSAQQQQQQQQEQYQHHNNTLHQSQQGRQTHSAPSSGTRTGTSSGSSVADKYRRAPASSSFKDIYNSGSAPAGREQHFPQQNQQYQQHSAPNGNGRPIWGQRDASVNDNAGGRPQVQRQESSTMRDRLKRNNYRSNFNI</sequence>
<feature type="compositionally biased region" description="Low complexity" evidence="1">
    <location>
        <begin position="100"/>
        <end position="112"/>
    </location>
</feature>
<feature type="compositionally biased region" description="Polar residues" evidence="1">
    <location>
        <begin position="81"/>
        <end position="99"/>
    </location>
</feature>
<name>A0A061AXB0_CYBFA</name>
<dbReference type="PhylomeDB" id="A0A061AXB0"/>
<dbReference type="Pfam" id="PF14475">
    <property type="entry name" value="Mso1_Sec1_bdg"/>
    <property type="match status" value="1"/>
</dbReference>
<feature type="compositionally biased region" description="Polar residues" evidence="1">
    <location>
        <begin position="122"/>
        <end position="134"/>
    </location>
</feature>
<feature type="region of interest" description="Disordered" evidence="1">
    <location>
        <begin position="65"/>
        <end position="204"/>
    </location>
</feature>
<dbReference type="InterPro" id="IPR028095">
    <property type="entry name" value="Mso1_N_dom"/>
</dbReference>
<evidence type="ECO:0000259" key="2">
    <source>
        <dbReference type="Pfam" id="PF14475"/>
    </source>
</evidence>
<feature type="domain" description="Mso1 N-terminal" evidence="2">
    <location>
        <begin position="25"/>
        <end position="64"/>
    </location>
</feature>
<dbReference type="OrthoDB" id="3981242at2759"/>
<feature type="compositionally biased region" description="Low complexity" evidence="1">
    <location>
        <begin position="69"/>
        <end position="78"/>
    </location>
</feature>
<organism evidence="3">
    <name type="scientific">Cyberlindnera fabianii</name>
    <name type="common">Yeast</name>
    <name type="synonym">Hansenula fabianii</name>
    <dbReference type="NCBI Taxonomy" id="36022"/>
    <lineage>
        <taxon>Eukaryota</taxon>
        <taxon>Fungi</taxon>
        <taxon>Dikarya</taxon>
        <taxon>Ascomycota</taxon>
        <taxon>Saccharomycotina</taxon>
        <taxon>Saccharomycetes</taxon>
        <taxon>Phaffomycetales</taxon>
        <taxon>Phaffomycetaceae</taxon>
        <taxon>Cyberlindnera</taxon>
    </lineage>
</organism>
<proteinExistence type="predicted"/>
<gene>
    <name evidence="3" type="ORF">CYFA0S_04e01222g</name>
</gene>
<dbReference type="AlphaFoldDB" id="A0A061AXB0"/>
<protein>
    <submittedName>
        <fullName evidence="3">CYFA0S04e01222g1_1</fullName>
    </submittedName>
</protein>
<feature type="compositionally biased region" description="Low complexity" evidence="1">
    <location>
        <begin position="143"/>
        <end position="152"/>
    </location>
</feature>
<reference evidence="3" key="1">
    <citation type="journal article" date="2014" name="Genome Announc.">
        <title>Genome sequence of the yeast Cyberlindnera fabianii (Hansenula fabianii).</title>
        <authorList>
            <person name="Freel K.C."/>
            <person name="Sarilar V."/>
            <person name="Neuveglise C."/>
            <person name="Devillers H."/>
            <person name="Friedrich A."/>
            <person name="Schacherer J."/>
        </authorList>
    </citation>
    <scope>NUCLEOTIDE SEQUENCE</scope>
    <source>
        <strain evidence="3">YJS4271</strain>
    </source>
</reference>
<dbReference type="EMBL" id="LK052889">
    <property type="protein sequence ID" value="CDR39986.1"/>
    <property type="molecule type" value="Genomic_DNA"/>
</dbReference>
<accession>A0A061AXB0</accession>
<evidence type="ECO:0000313" key="3">
    <source>
        <dbReference type="EMBL" id="CDR39986.1"/>
    </source>
</evidence>